<evidence type="ECO:0008006" key="4">
    <source>
        <dbReference type="Google" id="ProtNLM"/>
    </source>
</evidence>
<protein>
    <recommendedName>
        <fullName evidence="4">RNase H type-1 domain-containing protein</fullName>
    </recommendedName>
</protein>
<feature type="region of interest" description="Disordered" evidence="1">
    <location>
        <begin position="1"/>
        <end position="44"/>
    </location>
</feature>
<feature type="compositionally biased region" description="Low complexity" evidence="1">
    <location>
        <begin position="28"/>
        <end position="38"/>
    </location>
</feature>
<organism evidence="2 3">
    <name type="scientific">Erysiphe pulchra</name>
    <dbReference type="NCBI Taxonomy" id="225359"/>
    <lineage>
        <taxon>Eukaryota</taxon>
        <taxon>Fungi</taxon>
        <taxon>Dikarya</taxon>
        <taxon>Ascomycota</taxon>
        <taxon>Pezizomycotina</taxon>
        <taxon>Leotiomycetes</taxon>
        <taxon>Erysiphales</taxon>
        <taxon>Erysiphaceae</taxon>
        <taxon>Erysiphe</taxon>
    </lineage>
</organism>
<dbReference type="SUPFAM" id="SSF53098">
    <property type="entry name" value="Ribonuclease H-like"/>
    <property type="match status" value="1"/>
</dbReference>
<dbReference type="Proteomes" id="UP000237438">
    <property type="component" value="Unassembled WGS sequence"/>
</dbReference>
<gene>
    <name evidence="2" type="ORF">EPUL_001932</name>
</gene>
<keyword evidence="3" id="KW-1185">Reference proteome</keyword>
<sequence>MAPTSSIRVIPPELPEAVKRITKHKTTVSKPSSSSKSSRMLPFTTKAARKAEVLEKTQIPTEDTIESMEIQIESTTEETPLSASNISQEVAPVNLIDKTDIAATLDHKQNFRLASIDLDYPGPYEKLFDEPLNYDEIPPLAGSVEEELNNVVNINNKVTSQNAAPDENGPLSTKFFKSGTDDRLFLRLLESNPLQELSGYALQTHLKAIPDTIPLEDCFGKTKNRGSKRSEKQMSRVQRAFRQLPQAESAEPLQAPKYVTQGDNKNNGVERFNQCENSIGPTDISVFSDGSSIGHGRSSWGYCLLHGNTILHYSNHGPLHGGEVYDAEIVGAFKALERATNLAREGQKIYILLNNQAAV</sequence>
<proteinExistence type="predicted"/>
<name>A0A2S4PYD9_9PEZI</name>
<dbReference type="OrthoDB" id="3612962at2759"/>
<dbReference type="EMBL" id="PEDP01000202">
    <property type="protein sequence ID" value="POS87043.1"/>
    <property type="molecule type" value="Genomic_DNA"/>
</dbReference>
<dbReference type="GO" id="GO:0003676">
    <property type="term" value="F:nucleic acid binding"/>
    <property type="evidence" value="ECO:0007669"/>
    <property type="project" value="InterPro"/>
</dbReference>
<accession>A0A2S4PYD9</accession>
<dbReference type="InterPro" id="IPR036397">
    <property type="entry name" value="RNaseH_sf"/>
</dbReference>
<reference evidence="2 3" key="1">
    <citation type="submission" date="2017-10" db="EMBL/GenBank/DDBJ databases">
        <title>Development of genomic resources for the powdery mildew, Erysiphe pulchra.</title>
        <authorList>
            <person name="Wadl P.A."/>
            <person name="Mack B.M."/>
            <person name="Moore G."/>
            <person name="Beltz S.B."/>
        </authorList>
    </citation>
    <scope>NUCLEOTIDE SEQUENCE [LARGE SCALE GENOMIC DNA]</scope>
    <source>
        <strain evidence="2">Cflorida</strain>
    </source>
</reference>
<evidence type="ECO:0000313" key="2">
    <source>
        <dbReference type="EMBL" id="POS87043.1"/>
    </source>
</evidence>
<dbReference type="Gene3D" id="3.30.420.10">
    <property type="entry name" value="Ribonuclease H-like superfamily/Ribonuclease H"/>
    <property type="match status" value="1"/>
</dbReference>
<dbReference type="AlphaFoldDB" id="A0A2S4PYD9"/>
<evidence type="ECO:0000313" key="3">
    <source>
        <dbReference type="Proteomes" id="UP000237438"/>
    </source>
</evidence>
<dbReference type="InterPro" id="IPR012337">
    <property type="entry name" value="RNaseH-like_sf"/>
</dbReference>
<evidence type="ECO:0000256" key="1">
    <source>
        <dbReference type="SAM" id="MobiDB-lite"/>
    </source>
</evidence>
<comment type="caution">
    <text evidence="2">The sequence shown here is derived from an EMBL/GenBank/DDBJ whole genome shotgun (WGS) entry which is preliminary data.</text>
</comment>